<organism evidence="6 7">
    <name type="scientific">Cotesia glomerata</name>
    <name type="common">Lepidopteran parasitic wasp</name>
    <name type="synonym">Apanteles glomeratus</name>
    <dbReference type="NCBI Taxonomy" id="32391"/>
    <lineage>
        <taxon>Eukaryota</taxon>
        <taxon>Metazoa</taxon>
        <taxon>Ecdysozoa</taxon>
        <taxon>Arthropoda</taxon>
        <taxon>Hexapoda</taxon>
        <taxon>Insecta</taxon>
        <taxon>Pterygota</taxon>
        <taxon>Neoptera</taxon>
        <taxon>Endopterygota</taxon>
        <taxon>Hymenoptera</taxon>
        <taxon>Apocrita</taxon>
        <taxon>Ichneumonoidea</taxon>
        <taxon>Braconidae</taxon>
        <taxon>Microgastrinae</taxon>
        <taxon>Cotesia</taxon>
    </lineage>
</organism>
<reference evidence="6 7" key="1">
    <citation type="journal article" date="2021" name="J. Hered.">
        <title>A chromosome-level genome assembly of the parasitoid wasp, Cotesia glomerata (Hymenoptera: Braconidae).</title>
        <authorList>
            <person name="Pinto B.J."/>
            <person name="Weis J.J."/>
            <person name="Gamble T."/>
            <person name="Ode P.J."/>
            <person name="Paul R."/>
            <person name="Zaspel J.M."/>
        </authorList>
    </citation>
    <scope>NUCLEOTIDE SEQUENCE [LARGE SCALE GENOMIC DNA]</scope>
    <source>
        <strain evidence="6">CgM1</strain>
    </source>
</reference>
<gene>
    <name evidence="6" type="ORF">KQX54_020256</name>
</gene>
<dbReference type="PANTHER" id="PTHR14091:SF0">
    <property type="entry name" value="PERIODIC TRYPTOPHAN PROTEIN 1 HOMOLOG"/>
    <property type="match status" value="1"/>
</dbReference>
<dbReference type="InterPro" id="IPR001680">
    <property type="entry name" value="WD40_rpt"/>
</dbReference>
<feature type="compositionally biased region" description="Acidic residues" evidence="5">
    <location>
        <begin position="456"/>
        <end position="475"/>
    </location>
</feature>
<dbReference type="PROSITE" id="PS50082">
    <property type="entry name" value="WD_REPEATS_2"/>
    <property type="match status" value="2"/>
</dbReference>
<dbReference type="AlphaFoldDB" id="A0AAV7ICY5"/>
<dbReference type="EMBL" id="JAHXZJ010001864">
    <property type="protein sequence ID" value="KAH0550595.1"/>
    <property type="molecule type" value="Genomic_DNA"/>
</dbReference>
<evidence type="ECO:0000313" key="7">
    <source>
        <dbReference type="Proteomes" id="UP000826195"/>
    </source>
</evidence>
<feature type="compositionally biased region" description="Basic and acidic residues" evidence="5">
    <location>
        <begin position="65"/>
        <end position="75"/>
    </location>
</feature>
<proteinExistence type="predicted"/>
<feature type="repeat" description="WD" evidence="4">
    <location>
        <begin position="354"/>
        <end position="396"/>
    </location>
</feature>
<evidence type="ECO:0000256" key="5">
    <source>
        <dbReference type="SAM" id="MobiDB-lite"/>
    </source>
</evidence>
<keyword evidence="7" id="KW-1185">Reference proteome</keyword>
<dbReference type="SMART" id="SM00320">
    <property type="entry name" value="WD40"/>
    <property type="match status" value="6"/>
</dbReference>
<dbReference type="Pfam" id="PF00400">
    <property type="entry name" value="WD40"/>
    <property type="match status" value="3"/>
</dbReference>
<dbReference type="InterPro" id="IPR036322">
    <property type="entry name" value="WD40_repeat_dom_sf"/>
</dbReference>
<evidence type="ECO:0000256" key="3">
    <source>
        <dbReference type="ARBA" id="ARBA00022737"/>
    </source>
</evidence>
<dbReference type="PROSITE" id="PS50294">
    <property type="entry name" value="WD_REPEATS_REGION"/>
    <property type="match status" value="2"/>
</dbReference>
<feature type="repeat" description="WD" evidence="4">
    <location>
        <begin position="226"/>
        <end position="263"/>
    </location>
</feature>
<keyword evidence="1" id="KW-0597">Phosphoprotein</keyword>
<dbReference type="SUPFAM" id="SSF50978">
    <property type="entry name" value="WD40 repeat-like"/>
    <property type="match status" value="1"/>
</dbReference>
<evidence type="ECO:0000256" key="2">
    <source>
        <dbReference type="ARBA" id="ARBA00022574"/>
    </source>
</evidence>
<dbReference type="Proteomes" id="UP000826195">
    <property type="component" value="Unassembled WGS sequence"/>
</dbReference>
<comment type="caution">
    <text evidence="6">The sequence shown here is derived from an EMBL/GenBank/DDBJ whole genome shotgun (WGS) entry which is preliminary data.</text>
</comment>
<dbReference type="PRINTS" id="PR00320">
    <property type="entry name" value="GPROTEINBRPT"/>
</dbReference>
<evidence type="ECO:0000256" key="1">
    <source>
        <dbReference type="ARBA" id="ARBA00022553"/>
    </source>
</evidence>
<evidence type="ECO:0008006" key="8">
    <source>
        <dbReference type="Google" id="ProtNLM"/>
    </source>
</evidence>
<name>A0AAV7ICY5_COTGL</name>
<protein>
    <recommendedName>
        <fullName evidence="8">Periodic tryptophan protein 1 homolog</fullName>
    </recommendedName>
</protein>
<keyword evidence="3" id="KW-0677">Repeat</keyword>
<dbReference type="InterPro" id="IPR044285">
    <property type="entry name" value="PWP1"/>
</dbReference>
<accession>A0AAV7ICY5</accession>
<dbReference type="GO" id="GO:0006364">
    <property type="term" value="P:rRNA processing"/>
    <property type="evidence" value="ECO:0007669"/>
    <property type="project" value="InterPro"/>
</dbReference>
<dbReference type="Gene3D" id="2.130.10.10">
    <property type="entry name" value="YVTN repeat-like/Quinoprotein amine dehydrogenase"/>
    <property type="match status" value="2"/>
</dbReference>
<feature type="compositionally biased region" description="Acidic residues" evidence="5">
    <location>
        <begin position="39"/>
        <end position="53"/>
    </location>
</feature>
<dbReference type="PANTHER" id="PTHR14091">
    <property type="entry name" value="PERIODIC TRYPTOPHAN PROTEIN 1"/>
    <property type="match status" value="1"/>
</dbReference>
<dbReference type="PROSITE" id="PS00678">
    <property type="entry name" value="WD_REPEATS_1"/>
    <property type="match status" value="1"/>
</dbReference>
<dbReference type="InterPro" id="IPR020472">
    <property type="entry name" value="WD40_PAC1"/>
</dbReference>
<dbReference type="GO" id="GO:0005634">
    <property type="term" value="C:nucleus"/>
    <property type="evidence" value="ECO:0007669"/>
    <property type="project" value="TreeGrafter"/>
</dbReference>
<evidence type="ECO:0000313" key="6">
    <source>
        <dbReference type="EMBL" id="KAH0550595.1"/>
    </source>
</evidence>
<evidence type="ECO:0000256" key="4">
    <source>
        <dbReference type="PROSITE-ProRule" id="PRU00221"/>
    </source>
</evidence>
<dbReference type="InterPro" id="IPR015943">
    <property type="entry name" value="WD40/YVTN_repeat-like_dom_sf"/>
</dbReference>
<dbReference type="InterPro" id="IPR019775">
    <property type="entry name" value="WD40_repeat_CS"/>
</dbReference>
<keyword evidence="2 4" id="KW-0853">WD repeat</keyword>
<feature type="region of interest" description="Disordered" evidence="5">
    <location>
        <begin position="451"/>
        <end position="475"/>
    </location>
</feature>
<feature type="region of interest" description="Disordered" evidence="5">
    <location>
        <begin position="36"/>
        <end position="78"/>
    </location>
</feature>
<sequence>MNVIPCCTWVKRGVSAAVPDKVQLTAEELAGIIKKTESDLAEFEANSDDDSDKEEAGCSSTNTDNKNEAPSKSTDDEFNFENYDQEAGEIKVTMDSLALIEKDGKDPYITVQESEDDDSEKEDEIIKPDDNLVLLGHVDGDASILEVYVYNEREGSFYCHHDIFLPSFPLCLEWLSFDPSDAKPGNFVAIGNMTSVIEVWDLDIVDCLEPIFKLGCKPSKKHNRKRVGHKDAVLDLAWNVQLPHILASGSVDKTVLLWDIEKGVPDTKLDQFTEKVGALQWHPKKSYMLLAGSEDKTAKLFDCRTSDTFKTWETTGEVERVLWNYFDPNYFFLSTKNGIIECIDIRQGQHLWEVKGHEKEITGLSLSSSCPGFLVTSSEDGVIKVWDALSPQLLEPVWETETNLGAIQCLHLSPNSPFTIAVGGDHKSHNFKVWDLTENSQVNERFRSRRLVESVQNEESDAGNPEDTEEMETDE</sequence>